<evidence type="ECO:0000256" key="1">
    <source>
        <dbReference type="ARBA" id="ARBA00006817"/>
    </source>
</evidence>
<dbReference type="Pfam" id="PF08327">
    <property type="entry name" value="AHSA1"/>
    <property type="match status" value="1"/>
</dbReference>
<dbReference type="InterPro" id="IPR013538">
    <property type="entry name" value="ASHA1/2-like_C"/>
</dbReference>
<dbReference type="EMBL" id="FLUM01000003">
    <property type="protein sequence ID" value="SBW07307.1"/>
    <property type="molecule type" value="Genomic_DNA"/>
</dbReference>
<dbReference type="Gene3D" id="3.30.530.20">
    <property type="match status" value="1"/>
</dbReference>
<accession>A0A212K6R0</accession>
<protein>
    <recommendedName>
        <fullName evidence="2">Activator of Hsp90 ATPase homologue 1/2-like C-terminal domain-containing protein</fullName>
    </recommendedName>
</protein>
<proteinExistence type="inferred from homology"/>
<dbReference type="SUPFAM" id="SSF55961">
    <property type="entry name" value="Bet v1-like"/>
    <property type="match status" value="1"/>
</dbReference>
<dbReference type="AlphaFoldDB" id="A0A212K6R0"/>
<comment type="similarity">
    <text evidence="1">Belongs to the AHA1 family.</text>
</comment>
<name>A0A212K6R0_9BACT</name>
<sequence>MHNIPIIIEEIYPMPLPNVWKAITDKNQMKEWYFTIEDFDLREGAEFNFTVSFEDAIYHHRCVIKEIVPQKRFSHTWTHPSQSNGESVVTWDLQAVDNGTKVTLTHTGVENFADAGADFSRENYVAGWEEILGTSLRNFLSK</sequence>
<feature type="domain" description="Activator of Hsp90 ATPase homologue 1/2-like C-terminal" evidence="2">
    <location>
        <begin position="15"/>
        <end position="140"/>
    </location>
</feature>
<organism evidence="3">
    <name type="scientific">uncultured Dysgonomonas sp</name>
    <dbReference type="NCBI Taxonomy" id="206096"/>
    <lineage>
        <taxon>Bacteria</taxon>
        <taxon>Pseudomonadati</taxon>
        <taxon>Bacteroidota</taxon>
        <taxon>Bacteroidia</taxon>
        <taxon>Bacteroidales</taxon>
        <taxon>Dysgonomonadaceae</taxon>
        <taxon>Dysgonomonas</taxon>
        <taxon>environmental samples</taxon>
    </lineage>
</organism>
<dbReference type="InterPro" id="IPR023393">
    <property type="entry name" value="START-like_dom_sf"/>
</dbReference>
<dbReference type="CDD" id="cd07814">
    <property type="entry name" value="SRPBCC_CalC_Aha1-like"/>
    <property type="match status" value="1"/>
</dbReference>
<gene>
    <name evidence="3" type="ORF">KL86DYS1_31632</name>
</gene>
<evidence type="ECO:0000313" key="3">
    <source>
        <dbReference type="EMBL" id="SBW07307.1"/>
    </source>
</evidence>
<reference evidence="3" key="1">
    <citation type="submission" date="2016-04" db="EMBL/GenBank/DDBJ databases">
        <authorList>
            <person name="Evans L.H."/>
            <person name="Alamgir A."/>
            <person name="Owens N."/>
            <person name="Weber N.D."/>
            <person name="Virtaneva K."/>
            <person name="Barbian K."/>
            <person name="Babar A."/>
            <person name="Rosenke K."/>
        </authorList>
    </citation>
    <scope>NUCLEOTIDE SEQUENCE</scope>
    <source>
        <strain evidence="3">86-1</strain>
    </source>
</reference>
<dbReference type="RefSeq" id="WP_296944653.1">
    <property type="nucleotide sequence ID" value="NZ_LT599032.1"/>
</dbReference>
<evidence type="ECO:0000259" key="2">
    <source>
        <dbReference type="Pfam" id="PF08327"/>
    </source>
</evidence>